<evidence type="ECO:0000313" key="2">
    <source>
        <dbReference type="EMBL" id="KAJ1144826.1"/>
    </source>
</evidence>
<reference evidence="2" key="1">
    <citation type="journal article" date="2022" name="bioRxiv">
        <title>Sequencing and chromosome-scale assembly of the giantPleurodeles waltlgenome.</title>
        <authorList>
            <person name="Brown T."/>
            <person name="Elewa A."/>
            <person name="Iarovenko S."/>
            <person name="Subramanian E."/>
            <person name="Araus A.J."/>
            <person name="Petzold A."/>
            <person name="Susuki M."/>
            <person name="Suzuki K.-i.T."/>
            <person name="Hayashi T."/>
            <person name="Toyoda A."/>
            <person name="Oliveira C."/>
            <person name="Osipova E."/>
            <person name="Leigh N.D."/>
            <person name="Simon A."/>
            <person name="Yun M.H."/>
        </authorList>
    </citation>
    <scope>NUCLEOTIDE SEQUENCE</scope>
    <source>
        <strain evidence="2">20211129_DDA</strain>
        <tissue evidence="2">Liver</tissue>
    </source>
</reference>
<name>A0AAV7QWM1_PLEWA</name>
<protein>
    <submittedName>
        <fullName evidence="2">Uncharacterized protein</fullName>
    </submittedName>
</protein>
<organism evidence="2 3">
    <name type="scientific">Pleurodeles waltl</name>
    <name type="common">Iberian ribbed newt</name>
    <dbReference type="NCBI Taxonomy" id="8319"/>
    <lineage>
        <taxon>Eukaryota</taxon>
        <taxon>Metazoa</taxon>
        <taxon>Chordata</taxon>
        <taxon>Craniata</taxon>
        <taxon>Vertebrata</taxon>
        <taxon>Euteleostomi</taxon>
        <taxon>Amphibia</taxon>
        <taxon>Batrachia</taxon>
        <taxon>Caudata</taxon>
        <taxon>Salamandroidea</taxon>
        <taxon>Salamandridae</taxon>
        <taxon>Pleurodelinae</taxon>
        <taxon>Pleurodeles</taxon>
    </lineage>
</organism>
<dbReference type="AlphaFoldDB" id="A0AAV7QWM1"/>
<accession>A0AAV7QWM1</accession>
<dbReference type="Proteomes" id="UP001066276">
    <property type="component" value="Chromosome 6"/>
</dbReference>
<sequence>MERQERRDPPAEGGHERWQEICRRKRLERQAVSCPMEEALCCSCSARAAFGTQHAAGKTALPFQSGMRVLSATDLLEGEDQRAVREELRSTWGPRGRRMRAPREHTRGSPGRTNEL</sequence>
<proteinExistence type="predicted"/>
<feature type="region of interest" description="Disordered" evidence="1">
    <location>
        <begin position="81"/>
        <end position="116"/>
    </location>
</feature>
<comment type="caution">
    <text evidence="2">The sequence shown here is derived from an EMBL/GenBank/DDBJ whole genome shotgun (WGS) entry which is preliminary data.</text>
</comment>
<evidence type="ECO:0000256" key="1">
    <source>
        <dbReference type="SAM" id="MobiDB-lite"/>
    </source>
</evidence>
<dbReference type="EMBL" id="JANPWB010000010">
    <property type="protein sequence ID" value="KAJ1144826.1"/>
    <property type="molecule type" value="Genomic_DNA"/>
</dbReference>
<keyword evidence="3" id="KW-1185">Reference proteome</keyword>
<evidence type="ECO:0000313" key="3">
    <source>
        <dbReference type="Proteomes" id="UP001066276"/>
    </source>
</evidence>
<gene>
    <name evidence="2" type="ORF">NDU88_011120</name>
</gene>